<accession>A0A8C9IUS4</accession>
<proteinExistence type="predicted"/>
<reference evidence="1" key="2">
    <citation type="submission" date="2025-09" db="UniProtKB">
        <authorList>
            <consortium name="Ensembl"/>
        </authorList>
    </citation>
    <scope>IDENTIFICATION</scope>
</reference>
<protein>
    <submittedName>
        <fullName evidence="1">Uncharacterized protein</fullName>
    </submittedName>
</protein>
<evidence type="ECO:0000313" key="2">
    <source>
        <dbReference type="Proteomes" id="UP000694416"/>
    </source>
</evidence>
<evidence type="ECO:0000313" key="1">
    <source>
        <dbReference type="Ensembl" id="ENSPTEP00000041017.1"/>
    </source>
</evidence>
<organism evidence="1 2">
    <name type="scientific">Piliocolobus tephrosceles</name>
    <name type="common">Ugandan red Colobus</name>
    <dbReference type="NCBI Taxonomy" id="591936"/>
    <lineage>
        <taxon>Eukaryota</taxon>
        <taxon>Metazoa</taxon>
        <taxon>Chordata</taxon>
        <taxon>Craniata</taxon>
        <taxon>Vertebrata</taxon>
        <taxon>Euteleostomi</taxon>
        <taxon>Mammalia</taxon>
        <taxon>Eutheria</taxon>
        <taxon>Euarchontoglires</taxon>
        <taxon>Primates</taxon>
        <taxon>Haplorrhini</taxon>
        <taxon>Catarrhini</taxon>
        <taxon>Cercopithecidae</taxon>
        <taxon>Colobinae</taxon>
        <taxon>Piliocolobus</taxon>
    </lineage>
</organism>
<dbReference type="AlphaFoldDB" id="A0A8C9IUS4"/>
<name>A0A8C9IUS4_9PRIM</name>
<keyword evidence="2" id="KW-1185">Reference proteome</keyword>
<dbReference type="Ensembl" id="ENSPTET00000054883.1">
    <property type="protein sequence ID" value="ENSPTEP00000041017.1"/>
    <property type="gene ID" value="ENSPTEG00000037690.1"/>
</dbReference>
<dbReference type="Proteomes" id="UP000694416">
    <property type="component" value="Unplaced"/>
</dbReference>
<sequence length="164" mass="18230">MFYLDGLAISHVLHNPEPLLYPNPEIFTLALPPLLRTLFSVGVSHELPGKGRWEPGLIGGSRCSGYLHHSSCSLCFRVFLSLGYGILSSYLFPFLDLGLTPSPSGPLCSIQMRKKEDLYPQLNLSEKNSGSFMAICLQIPFPAFFHTFCISQFSHCYTEPLKTG</sequence>
<reference evidence="1" key="1">
    <citation type="submission" date="2025-08" db="UniProtKB">
        <authorList>
            <consortium name="Ensembl"/>
        </authorList>
    </citation>
    <scope>IDENTIFICATION</scope>
</reference>